<evidence type="ECO:0000313" key="1">
    <source>
        <dbReference type="EMBL" id="PZX61203.1"/>
    </source>
</evidence>
<gene>
    <name evidence="1" type="ORF">LV84_00191</name>
</gene>
<name>A0A2W7RK49_9BACT</name>
<reference evidence="1 2" key="1">
    <citation type="submission" date="2018-06" db="EMBL/GenBank/DDBJ databases">
        <title>Genomic Encyclopedia of Archaeal and Bacterial Type Strains, Phase II (KMG-II): from individual species to whole genera.</title>
        <authorList>
            <person name="Goeker M."/>
        </authorList>
    </citation>
    <scope>NUCLEOTIDE SEQUENCE [LARGE SCALE GENOMIC DNA]</scope>
    <source>
        <strain evidence="1 2">DSM 22686</strain>
    </source>
</reference>
<organism evidence="1 2">
    <name type="scientific">Algoriphagus ratkowskyi</name>
    <dbReference type="NCBI Taxonomy" id="57028"/>
    <lineage>
        <taxon>Bacteria</taxon>
        <taxon>Pseudomonadati</taxon>
        <taxon>Bacteroidota</taxon>
        <taxon>Cytophagia</taxon>
        <taxon>Cytophagales</taxon>
        <taxon>Cyclobacteriaceae</taxon>
        <taxon>Algoriphagus</taxon>
    </lineage>
</organism>
<proteinExistence type="predicted"/>
<protein>
    <submittedName>
        <fullName evidence="1">Uncharacterized protein</fullName>
    </submittedName>
</protein>
<dbReference type="Proteomes" id="UP000249115">
    <property type="component" value="Unassembled WGS sequence"/>
</dbReference>
<dbReference type="AlphaFoldDB" id="A0A2W7RK49"/>
<dbReference type="EMBL" id="QKZU01000001">
    <property type="protein sequence ID" value="PZX61203.1"/>
    <property type="molecule type" value="Genomic_DNA"/>
</dbReference>
<evidence type="ECO:0000313" key="2">
    <source>
        <dbReference type="Proteomes" id="UP000249115"/>
    </source>
</evidence>
<accession>A0A2W7RK49</accession>
<comment type="caution">
    <text evidence="1">The sequence shown here is derived from an EMBL/GenBank/DDBJ whole genome shotgun (WGS) entry which is preliminary data.</text>
</comment>
<sequence>MIKGWKQVSIQPFFSLNLYCATEVGYTDRAVGTRGIIISSQNSELPSGLLLILPLASGVIFR</sequence>